<sequence length="29" mass="3352">MAGILSHFSFRQNYQICPLSFSAFVLLNF</sequence>
<accession>A0A2P2PPF0</accession>
<organism evidence="1">
    <name type="scientific">Rhizophora mucronata</name>
    <name type="common">Asiatic mangrove</name>
    <dbReference type="NCBI Taxonomy" id="61149"/>
    <lineage>
        <taxon>Eukaryota</taxon>
        <taxon>Viridiplantae</taxon>
        <taxon>Streptophyta</taxon>
        <taxon>Embryophyta</taxon>
        <taxon>Tracheophyta</taxon>
        <taxon>Spermatophyta</taxon>
        <taxon>Magnoliopsida</taxon>
        <taxon>eudicotyledons</taxon>
        <taxon>Gunneridae</taxon>
        <taxon>Pentapetalae</taxon>
        <taxon>rosids</taxon>
        <taxon>fabids</taxon>
        <taxon>Malpighiales</taxon>
        <taxon>Rhizophoraceae</taxon>
        <taxon>Rhizophora</taxon>
    </lineage>
</organism>
<dbReference type="AlphaFoldDB" id="A0A2P2PPF0"/>
<dbReference type="EMBL" id="GGEC01076132">
    <property type="protein sequence ID" value="MBX56616.1"/>
    <property type="molecule type" value="Transcribed_RNA"/>
</dbReference>
<reference evidence="1" key="1">
    <citation type="submission" date="2018-02" db="EMBL/GenBank/DDBJ databases">
        <title>Rhizophora mucronata_Transcriptome.</title>
        <authorList>
            <person name="Meera S.P."/>
            <person name="Sreeshan A."/>
            <person name="Augustine A."/>
        </authorList>
    </citation>
    <scope>NUCLEOTIDE SEQUENCE</scope>
    <source>
        <tissue evidence="1">Leaf</tissue>
    </source>
</reference>
<name>A0A2P2PPF0_RHIMU</name>
<protein>
    <submittedName>
        <fullName evidence="1">Uncharacterized protein</fullName>
    </submittedName>
</protein>
<proteinExistence type="predicted"/>
<evidence type="ECO:0000313" key="1">
    <source>
        <dbReference type="EMBL" id="MBX56616.1"/>
    </source>
</evidence>